<keyword evidence="2" id="KW-0732">Signal</keyword>
<dbReference type="AlphaFoldDB" id="A0A6V7T437"/>
<dbReference type="VEuPathDB" id="PlasmoDB:PVLDE_0703420"/>
<dbReference type="InterPro" id="IPR006488">
    <property type="entry name" value="PYST-C1_N"/>
</dbReference>
<dbReference type="EMBL" id="LR865431">
    <property type="protein sequence ID" value="CAD2107786.1"/>
    <property type="molecule type" value="Genomic_DNA"/>
</dbReference>
<dbReference type="VEuPathDB" id="PlasmoDB:PVSEL_1004520"/>
<evidence type="ECO:0000313" key="4">
    <source>
        <dbReference type="EMBL" id="CAD2107786.1"/>
    </source>
</evidence>
<dbReference type="VEuPathDB" id="PlasmoDB:PVBDA_1004640"/>
<feature type="compositionally biased region" description="Basic and acidic residues" evidence="1">
    <location>
        <begin position="38"/>
        <end position="109"/>
    </location>
</feature>
<gene>
    <name evidence="4" type="ORF">PVSEL_1004520</name>
</gene>
<evidence type="ECO:0000259" key="3">
    <source>
        <dbReference type="Pfam" id="PF09690"/>
    </source>
</evidence>
<accession>A0A6V7T437</accession>
<feature type="domain" description="PYST-C1-like N-terminal" evidence="3">
    <location>
        <begin position="27"/>
        <end position="83"/>
    </location>
</feature>
<name>A0A6V7T437_PLAVN</name>
<dbReference type="VEuPathDB" id="PlasmoDB:PVPCR_1004600"/>
<feature type="chain" id="PRO_5027781320" evidence="2">
    <location>
        <begin position="21"/>
        <end position="138"/>
    </location>
</feature>
<evidence type="ECO:0000256" key="1">
    <source>
        <dbReference type="SAM" id="MobiDB-lite"/>
    </source>
</evidence>
<dbReference type="VEuPathDB" id="PlasmoDB:PVVCY_1200090"/>
<feature type="region of interest" description="Disordered" evidence="1">
    <location>
        <begin position="34"/>
        <end position="109"/>
    </location>
</feature>
<reference evidence="4 5" key="1">
    <citation type="submission" date="2020-08" db="EMBL/GenBank/DDBJ databases">
        <authorList>
            <person name="Ramaprasad A."/>
        </authorList>
    </citation>
    <scope>NUCLEOTIDE SEQUENCE [LARGE SCALE GENOMIC DNA]</scope>
</reference>
<evidence type="ECO:0000313" key="5">
    <source>
        <dbReference type="Proteomes" id="UP000515697"/>
    </source>
</evidence>
<dbReference type="Proteomes" id="UP000515697">
    <property type="component" value="Chromosome PVSEL_10"/>
</dbReference>
<dbReference type="Pfam" id="PF09690">
    <property type="entry name" value="PYST-C1"/>
    <property type="match status" value="1"/>
</dbReference>
<feature type="signal peptide" evidence="2">
    <location>
        <begin position="1"/>
        <end position="20"/>
    </location>
</feature>
<evidence type="ECO:0000256" key="2">
    <source>
        <dbReference type="SAM" id="SignalP"/>
    </source>
</evidence>
<organism evidence="4 5">
    <name type="scientific">Plasmodium vinckei</name>
    <dbReference type="NCBI Taxonomy" id="5860"/>
    <lineage>
        <taxon>Eukaryota</taxon>
        <taxon>Sar</taxon>
        <taxon>Alveolata</taxon>
        <taxon>Apicomplexa</taxon>
        <taxon>Aconoidasida</taxon>
        <taxon>Haemosporida</taxon>
        <taxon>Plasmodiidae</taxon>
        <taxon>Plasmodium</taxon>
        <taxon>Plasmodium (Vinckeia)</taxon>
    </lineage>
</organism>
<proteinExistence type="predicted"/>
<dbReference type="NCBIfam" id="TIGR01601">
    <property type="entry name" value="PYST-C1"/>
    <property type="match status" value="1"/>
</dbReference>
<protein>
    <submittedName>
        <fullName evidence="4">Fam-c protein</fullName>
    </submittedName>
</protein>
<sequence length="138" mass="15870">MNKRIFSLVFIALYILLVVSIHCSEQKASDVGNKSVRNIKEINRGDERSGIKSKHETELNNKNNSDLKDDEGYKDDIDDKDYNDKISNRKYANDDDVGGKDVKGNKNSDYDGQWKPHGYYFCRGSNNMVMGYGFRPKF</sequence>